<keyword evidence="14" id="KW-1185">Reference proteome</keyword>
<keyword evidence="7" id="KW-0472">Membrane</keyword>
<dbReference type="Proteomes" id="UP001066276">
    <property type="component" value="Chromosome 12"/>
</dbReference>
<dbReference type="GO" id="GO:0034113">
    <property type="term" value="P:heterotypic cell-cell adhesion"/>
    <property type="evidence" value="ECO:0007669"/>
    <property type="project" value="TreeGrafter"/>
</dbReference>
<dbReference type="GO" id="GO:0098640">
    <property type="term" value="F:integrin binding involved in cell-matrix adhesion"/>
    <property type="evidence" value="ECO:0007669"/>
    <property type="project" value="InterPro"/>
</dbReference>
<dbReference type="PRINTS" id="PR01472">
    <property type="entry name" value="ICAMVCAM1"/>
</dbReference>
<feature type="region of interest" description="Disordered" evidence="11">
    <location>
        <begin position="293"/>
        <end position="312"/>
    </location>
</feature>
<dbReference type="GO" id="GO:0007229">
    <property type="term" value="P:integrin-mediated signaling pathway"/>
    <property type="evidence" value="ECO:0007669"/>
    <property type="project" value="InterPro"/>
</dbReference>
<dbReference type="PANTHER" id="PTHR14162">
    <property type="entry name" value="MUCOSAL ADDRESSIN CELL ADHESION MOLECULE-1"/>
    <property type="match status" value="1"/>
</dbReference>
<keyword evidence="10" id="KW-0393">Immunoglobulin domain</keyword>
<evidence type="ECO:0000256" key="8">
    <source>
        <dbReference type="ARBA" id="ARBA00023157"/>
    </source>
</evidence>
<dbReference type="PANTHER" id="PTHR14162:SF1">
    <property type="entry name" value="MUCOSAL ADDRESSIN CELL ADHESION MOLECULE 1"/>
    <property type="match status" value="1"/>
</dbReference>
<dbReference type="InterPro" id="IPR013783">
    <property type="entry name" value="Ig-like_fold"/>
</dbReference>
<dbReference type="GO" id="GO:2000403">
    <property type="term" value="P:positive regulation of lymphocyte migration"/>
    <property type="evidence" value="ECO:0007669"/>
    <property type="project" value="InterPro"/>
</dbReference>
<feature type="region of interest" description="Disordered" evidence="11">
    <location>
        <begin position="320"/>
        <end position="346"/>
    </location>
</feature>
<keyword evidence="2" id="KW-0812">Transmembrane</keyword>
<evidence type="ECO:0000256" key="5">
    <source>
        <dbReference type="ARBA" id="ARBA00022889"/>
    </source>
</evidence>
<evidence type="ECO:0000256" key="6">
    <source>
        <dbReference type="ARBA" id="ARBA00022989"/>
    </source>
</evidence>
<dbReference type="InterPro" id="IPR015169">
    <property type="entry name" value="Adhes-Ig-like"/>
</dbReference>
<feature type="compositionally biased region" description="Polar residues" evidence="11">
    <location>
        <begin position="320"/>
        <end position="336"/>
    </location>
</feature>
<evidence type="ECO:0000313" key="13">
    <source>
        <dbReference type="EMBL" id="KAJ1086072.1"/>
    </source>
</evidence>
<accession>A0AAV7L6S0</accession>
<dbReference type="GO" id="GO:0016020">
    <property type="term" value="C:membrane"/>
    <property type="evidence" value="ECO:0007669"/>
    <property type="project" value="UniProtKB-SubCell"/>
</dbReference>
<comment type="caution">
    <text evidence="13">The sequence shown here is derived from an EMBL/GenBank/DDBJ whole genome shotgun (WGS) entry which is preliminary data.</text>
</comment>
<evidence type="ECO:0000256" key="11">
    <source>
        <dbReference type="SAM" id="MobiDB-lite"/>
    </source>
</evidence>
<organism evidence="13 14">
    <name type="scientific">Pleurodeles waltl</name>
    <name type="common">Iberian ribbed newt</name>
    <dbReference type="NCBI Taxonomy" id="8319"/>
    <lineage>
        <taxon>Eukaryota</taxon>
        <taxon>Metazoa</taxon>
        <taxon>Chordata</taxon>
        <taxon>Craniata</taxon>
        <taxon>Vertebrata</taxon>
        <taxon>Euteleostomi</taxon>
        <taxon>Amphibia</taxon>
        <taxon>Batrachia</taxon>
        <taxon>Caudata</taxon>
        <taxon>Salamandroidea</taxon>
        <taxon>Salamandridae</taxon>
        <taxon>Pleurodelinae</taxon>
        <taxon>Pleurodeles</taxon>
    </lineage>
</organism>
<evidence type="ECO:0000256" key="1">
    <source>
        <dbReference type="ARBA" id="ARBA00004479"/>
    </source>
</evidence>
<dbReference type="InterPro" id="IPR003599">
    <property type="entry name" value="Ig_sub"/>
</dbReference>
<dbReference type="PROSITE" id="PS50835">
    <property type="entry name" value="IG_LIKE"/>
    <property type="match status" value="1"/>
</dbReference>
<evidence type="ECO:0000259" key="12">
    <source>
        <dbReference type="PROSITE" id="PS50835"/>
    </source>
</evidence>
<dbReference type="Pfam" id="PF09085">
    <property type="entry name" value="Adhes-Ig_like"/>
    <property type="match status" value="1"/>
</dbReference>
<evidence type="ECO:0000256" key="7">
    <source>
        <dbReference type="ARBA" id="ARBA00023136"/>
    </source>
</evidence>
<protein>
    <recommendedName>
        <fullName evidence="12">Ig-like domain-containing protein</fullName>
    </recommendedName>
</protein>
<proteinExistence type="predicted"/>
<dbReference type="InterPro" id="IPR003987">
    <property type="entry name" value="ICAM_VCAM_N"/>
</dbReference>
<feature type="domain" description="Ig-like" evidence="12">
    <location>
        <begin position="193"/>
        <end position="294"/>
    </location>
</feature>
<keyword evidence="9" id="KW-0325">Glycoprotein</keyword>
<keyword evidence="3" id="KW-0732">Signal</keyword>
<keyword evidence="5" id="KW-0130">Cell adhesion</keyword>
<comment type="subcellular location">
    <subcellularLocation>
        <location evidence="1">Membrane</location>
        <topology evidence="1">Single-pass type I membrane protein</topology>
    </subcellularLocation>
</comment>
<dbReference type="InterPro" id="IPR037413">
    <property type="entry name" value="MADCAM1"/>
</dbReference>
<keyword evidence="4" id="KW-0677">Repeat</keyword>
<dbReference type="SUPFAM" id="SSF48726">
    <property type="entry name" value="Immunoglobulin"/>
    <property type="match status" value="2"/>
</dbReference>
<keyword evidence="6" id="KW-1133">Transmembrane helix</keyword>
<dbReference type="SMART" id="SM00409">
    <property type="entry name" value="IG"/>
    <property type="match status" value="2"/>
</dbReference>
<evidence type="ECO:0000256" key="2">
    <source>
        <dbReference type="ARBA" id="ARBA00022692"/>
    </source>
</evidence>
<dbReference type="GO" id="GO:0050901">
    <property type="term" value="P:leukocyte tethering or rolling"/>
    <property type="evidence" value="ECO:0007669"/>
    <property type="project" value="TreeGrafter"/>
</dbReference>
<evidence type="ECO:0000256" key="4">
    <source>
        <dbReference type="ARBA" id="ARBA00022737"/>
    </source>
</evidence>
<evidence type="ECO:0000313" key="14">
    <source>
        <dbReference type="Proteomes" id="UP001066276"/>
    </source>
</evidence>
<dbReference type="EMBL" id="JANPWB010000016">
    <property type="protein sequence ID" value="KAJ1086072.1"/>
    <property type="molecule type" value="Genomic_DNA"/>
</dbReference>
<name>A0AAV7L6S0_PLEWA</name>
<keyword evidence="8" id="KW-1015">Disulfide bond</keyword>
<evidence type="ECO:0000256" key="10">
    <source>
        <dbReference type="ARBA" id="ARBA00023319"/>
    </source>
</evidence>
<sequence length="652" mass="71977">MPVVLYRRYVILVPSIVLRLLKSLFKAPRGQRRDITGNVIELCAPYFSRCCSYTALHEVSPIILMPGHPGTPDSALTAPRPIYNTKGTRMRMLFSFPAGHPFRRERLLSLLPEDPLVHLGDPVQFNCSMPCLEATFTWKGLDTKAGQVTSTPRYSLLYIASTALHNEGSIICEATCQGRRAQRTSRLQLYSLPDTMQVAHHPEGVSGQPAHLSCSIRWVYPLDALTLSWYRGEERLETPEQQLVSSEEDDREEVQSFQLRLDLPGMEVMEGAEYRCEAELSLEEGTRHRNKTLNFSPHNGHAVDPTTAPSEDCSTCGTVITNSNPTNEPVTSTGFPTSETSTTRDTREKTAVVQVNATGATVQEMPHSGAITTRLNPRNKTVFNTVNPTETSVTSVNPTSETVTKLNRKAEKARKGSLRNETVTYRWKPTQVTSTSSLNPRPEAALYRKNPVNVTSTATLNPTTETVAYGASPKNKMVMFTKNPTNWTVTFRVTHTNETAAVRDNPTAVNPTSRRKPRTETLTTRIKFTTETALAKGVDGTENPKRKITAGSRRTILGTLNTGATDSIALRSGYFGTKPTFTPGDNTALTISSKSHPTERVPPKPGPDADSATIWSVFSFLGLLTSGLGVHQLNKRLRFLGKKKASFDLTRL</sequence>
<dbReference type="InterPro" id="IPR036179">
    <property type="entry name" value="Ig-like_dom_sf"/>
</dbReference>
<dbReference type="Gene3D" id="2.60.40.10">
    <property type="entry name" value="Immunoglobulins"/>
    <property type="match status" value="2"/>
</dbReference>
<dbReference type="InterPro" id="IPR007110">
    <property type="entry name" value="Ig-like_dom"/>
</dbReference>
<evidence type="ECO:0000256" key="9">
    <source>
        <dbReference type="ARBA" id="ARBA00023180"/>
    </source>
</evidence>
<evidence type="ECO:0000256" key="3">
    <source>
        <dbReference type="ARBA" id="ARBA00022729"/>
    </source>
</evidence>
<gene>
    <name evidence="13" type="ORF">NDU88_006196</name>
</gene>
<reference evidence="13" key="1">
    <citation type="journal article" date="2022" name="bioRxiv">
        <title>Sequencing and chromosome-scale assembly of the giantPleurodeles waltlgenome.</title>
        <authorList>
            <person name="Brown T."/>
            <person name="Elewa A."/>
            <person name="Iarovenko S."/>
            <person name="Subramanian E."/>
            <person name="Araus A.J."/>
            <person name="Petzold A."/>
            <person name="Susuki M."/>
            <person name="Suzuki K.-i.T."/>
            <person name="Hayashi T."/>
            <person name="Toyoda A."/>
            <person name="Oliveira C."/>
            <person name="Osipova E."/>
            <person name="Leigh N.D."/>
            <person name="Simon A."/>
            <person name="Yun M.H."/>
        </authorList>
    </citation>
    <scope>NUCLEOTIDE SEQUENCE</scope>
    <source>
        <strain evidence="13">20211129_DDA</strain>
        <tissue evidence="13">Liver</tissue>
    </source>
</reference>
<dbReference type="AlphaFoldDB" id="A0AAV7L6S0"/>